<protein>
    <submittedName>
        <fullName evidence="1">Uncharacterized protein</fullName>
    </submittedName>
</protein>
<reference evidence="1 2" key="1">
    <citation type="submission" date="2018-03" db="EMBL/GenBank/DDBJ databases">
        <title>Genomic Encyclopedia of Archaeal and Bacterial Type Strains, Phase II (KMG-II): from individual species to whole genera.</title>
        <authorList>
            <person name="Goeker M."/>
        </authorList>
    </citation>
    <scope>NUCLEOTIDE SEQUENCE [LARGE SCALE GENOMIC DNA]</scope>
    <source>
        <strain evidence="1 2">DSM 43146</strain>
    </source>
</reference>
<keyword evidence="2" id="KW-1185">Reference proteome</keyword>
<comment type="caution">
    <text evidence="1">The sequence shown here is derived from an EMBL/GenBank/DDBJ whole genome shotgun (WGS) entry which is preliminary data.</text>
</comment>
<dbReference type="AlphaFoldDB" id="A0A2T0KDI6"/>
<name>A0A2T0KDI6_9ACTN</name>
<sequence length="71" mass="7825">MWEWTAPGGWLVVQGYDMRTVAVEPPLPVVGEWRRVFLGAFIVAGRDVRLGHRLPGLFAEAGIGSPLSQHN</sequence>
<evidence type="ECO:0000313" key="1">
    <source>
        <dbReference type="EMBL" id="PRX21284.1"/>
    </source>
</evidence>
<accession>A0A2T0KDI6</accession>
<proteinExistence type="predicted"/>
<organism evidence="1 2">
    <name type="scientific">Actinoplanes italicus</name>
    <dbReference type="NCBI Taxonomy" id="113567"/>
    <lineage>
        <taxon>Bacteria</taxon>
        <taxon>Bacillati</taxon>
        <taxon>Actinomycetota</taxon>
        <taxon>Actinomycetes</taxon>
        <taxon>Micromonosporales</taxon>
        <taxon>Micromonosporaceae</taxon>
        <taxon>Actinoplanes</taxon>
    </lineage>
</organism>
<gene>
    <name evidence="1" type="ORF">CLV67_10658</name>
</gene>
<dbReference type="Proteomes" id="UP000239415">
    <property type="component" value="Unassembled WGS sequence"/>
</dbReference>
<dbReference type="EMBL" id="PVMZ01000006">
    <property type="protein sequence ID" value="PRX21284.1"/>
    <property type="molecule type" value="Genomic_DNA"/>
</dbReference>
<evidence type="ECO:0000313" key="2">
    <source>
        <dbReference type="Proteomes" id="UP000239415"/>
    </source>
</evidence>